<dbReference type="GeneID" id="36340476"/>
<feature type="region of interest" description="Disordered" evidence="1">
    <location>
        <begin position="60"/>
        <end position="84"/>
    </location>
</feature>
<reference evidence="2 3" key="1">
    <citation type="journal article" date="2013" name="Nat. Genet.">
        <title>The genome of the hydatid tapeworm Echinococcus granulosus.</title>
        <authorList>
            <person name="Zheng H."/>
            <person name="Zhang W."/>
            <person name="Zhang L."/>
            <person name="Zhang Z."/>
            <person name="Li J."/>
            <person name="Lu G."/>
            <person name="Zhu Y."/>
            <person name="Wang Y."/>
            <person name="Huang Y."/>
            <person name="Liu J."/>
            <person name="Kang H."/>
            <person name="Chen J."/>
            <person name="Wang L."/>
            <person name="Chen A."/>
            <person name="Yu S."/>
            <person name="Gao Z."/>
            <person name="Jin L."/>
            <person name="Gu W."/>
            <person name="Wang Z."/>
            <person name="Zhao L."/>
            <person name="Shi B."/>
            <person name="Wen H."/>
            <person name="Lin R."/>
            <person name="Jones M.K."/>
            <person name="Brejova B."/>
            <person name="Vinar T."/>
            <person name="Zhao G."/>
            <person name="McManus D.P."/>
            <person name="Chen Z."/>
            <person name="Zhou Y."/>
            <person name="Wang S."/>
        </authorList>
    </citation>
    <scope>NUCLEOTIDE SEQUENCE [LARGE SCALE GENOMIC DNA]</scope>
</reference>
<dbReference type="AlphaFoldDB" id="W6V2Z9"/>
<comment type="caution">
    <text evidence="2">The sequence shown here is derived from an EMBL/GenBank/DDBJ whole genome shotgun (WGS) entry which is preliminary data.</text>
</comment>
<keyword evidence="3" id="KW-1185">Reference proteome</keyword>
<accession>W6V2Z9</accession>
<sequence length="468" mass="53939">MTINEDYRALTIIELPKQLPPILEQLSTDVFDKLVQTATSTGLEENTRICRQTIACKEDQRHTERTPVEKQERESKTEKLKQQSSIIDHRTNYSTMTGTYFKAHVFDFGLAGSSFSKSTYLEVSCGMKRRQLIRMLGVLLPSKGLLKQSRQSSSTGRLSRGFPHLLRLDGPRHTHKSDYSMGKVGRILFLILYKRAMLQGNVTLHNQTRIISCKGLKELRLLQASLKQTLLRDMCKGPTLRWKWKFRRERHKFCWIEISVYQWRVNTCMLPAELKIVNDYKSHSKSEENFIKEMGNKPHLDKRHPLEYFAGNLNDGANLRLFSQLLTNCPQMRRYFSPITNSLNKATRFPFKNMSFSMEDSVKKIISGKSAIALSRGRIINLCVFYCTAKRTGGCLGIWTIVFYKKQIALKLTTTCTLPINFPCNFPFASCSGSTRTLLQIERNWTKKSFVEVKTSWLGRANPVFVSE</sequence>
<dbReference type="Proteomes" id="UP000019149">
    <property type="component" value="Unassembled WGS sequence"/>
</dbReference>
<gene>
    <name evidence="2" type="ORF">EGR_04761</name>
</gene>
<evidence type="ECO:0000313" key="2">
    <source>
        <dbReference type="EMBL" id="EUB60379.1"/>
    </source>
</evidence>
<proteinExistence type="predicted"/>
<name>W6V2Z9_ECHGR</name>
<dbReference type="RefSeq" id="XP_024351575.1">
    <property type="nucleotide sequence ID" value="XM_024494010.1"/>
</dbReference>
<evidence type="ECO:0000256" key="1">
    <source>
        <dbReference type="SAM" id="MobiDB-lite"/>
    </source>
</evidence>
<protein>
    <submittedName>
        <fullName evidence="2">Uncharacterized protein</fullName>
    </submittedName>
</protein>
<dbReference type="KEGG" id="egl:EGR_04761"/>
<dbReference type="EMBL" id="APAU02000031">
    <property type="protein sequence ID" value="EUB60379.1"/>
    <property type="molecule type" value="Genomic_DNA"/>
</dbReference>
<dbReference type="CTD" id="36340476"/>
<organism evidence="2 3">
    <name type="scientific">Echinococcus granulosus</name>
    <name type="common">Hydatid tapeworm</name>
    <dbReference type="NCBI Taxonomy" id="6210"/>
    <lineage>
        <taxon>Eukaryota</taxon>
        <taxon>Metazoa</taxon>
        <taxon>Spiralia</taxon>
        <taxon>Lophotrochozoa</taxon>
        <taxon>Platyhelminthes</taxon>
        <taxon>Cestoda</taxon>
        <taxon>Eucestoda</taxon>
        <taxon>Cyclophyllidea</taxon>
        <taxon>Taeniidae</taxon>
        <taxon>Echinococcus</taxon>
        <taxon>Echinococcus granulosus group</taxon>
    </lineage>
</organism>
<evidence type="ECO:0000313" key="3">
    <source>
        <dbReference type="Proteomes" id="UP000019149"/>
    </source>
</evidence>